<organism evidence="4 5">
    <name type="scientific">Hephaestia caeni</name>
    <dbReference type="NCBI Taxonomy" id="645617"/>
    <lineage>
        <taxon>Bacteria</taxon>
        <taxon>Pseudomonadati</taxon>
        <taxon>Pseudomonadota</taxon>
        <taxon>Alphaproteobacteria</taxon>
        <taxon>Sphingomonadales</taxon>
        <taxon>Sphingomonadaceae</taxon>
        <taxon>Hephaestia</taxon>
    </lineage>
</organism>
<sequence>MTDTRLMEGKVAVVTGAGNGIGRAIAVMMAAHGAKVIINDIGVSLTGEGGSASPAEETRDAIRAAGGEAAISTDSVADPESAKKIVQCALDNFGRIDAVVNNAGILRDSIFHKMTADDWKSVVDVHLNGSFYVASAAAQHFRQQESGAFVFMVSASGLIGAFGQANYAAAKLGMTALSKSIAIDMKRYNVRSNCISPVAWSRMVSSIPTDTPEQKARVEKMMQITPEKNAPLAVYLASDRAAHVSGQVFGVRKNEIYLYNQFDLARVVADVDGWTPNSIADVAMPGLAAGFREPVTAAGVFPWEPI</sequence>
<dbReference type="EMBL" id="QXDC01000004">
    <property type="protein sequence ID" value="RIA37155.1"/>
    <property type="molecule type" value="Genomic_DNA"/>
</dbReference>
<keyword evidence="5" id="KW-1185">Reference proteome</keyword>
<evidence type="ECO:0000256" key="1">
    <source>
        <dbReference type="ARBA" id="ARBA00006484"/>
    </source>
</evidence>
<evidence type="ECO:0000259" key="3">
    <source>
        <dbReference type="SMART" id="SM00822"/>
    </source>
</evidence>
<dbReference type="FunFam" id="3.40.50.720:FF:000084">
    <property type="entry name" value="Short-chain dehydrogenase reductase"/>
    <property type="match status" value="1"/>
</dbReference>
<dbReference type="InterPro" id="IPR002347">
    <property type="entry name" value="SDR_fam"/>
</dbReference>
<comment type="caution">
    <text evidence="4">The sequence shown here is derived from an EMBL/GenBank/DDBJ whole genome shotgun (WGS) entry which is preliminary data.</text>
</comment>
<dbReference type="PRINTS" id="PR00080">
    <property type="entry name" value="SDRFAMILY"/>
</dbReference>
<protein>
    <submittedName>
        <fullName evidence="4">NAD(P)-dependent dehydrogenase (Short-subunit alcohol dehydrogenase family)</fullName>
    </submittedName>
</protein>
<evidence type="ECO:0000313" key="4">
    <source>
        <dbReference type="EMBL" id="RIA37155.1"/>
    </source>
</evidence>
<dbReference type="Gene3D" id="3.40.50.720">
    <property type="entry name" value="NAD(P)-binding Rossmann-like Domain"/>
    <property type="match status" value="1"/>
</dbReference>
<dbReference type="InterPro" id="IPR051687">
    <property type="entry name" value="Peroxisomal_Beta-Oxidation"/>
</dbReference>
<dbReference type="OrthoDB" id="9804774at2"/>
<dbReference type="AlphaFoldDB" id="A0A397NQW5"/>
<dbReference type="PRINTS" id="PR00081">
    <property type="entry name" value="GDHRDH"/>
</dbReference>
<comment type="similarity">
    <text evidence="1 2">Belongs to the short-chain dehydrogenases/reductases (SDR) family.</text>
</comment>
<evidence type="ECO:0000256" key="2">
    <source>
        <dbReference type="RuleBase" id="RU000363"/>
    </source>
</evidence>
<name>A0A397NQW5_9SPHN</name>
<dbReference type="Proteomes" id="UP000266568">
    <property type="component" value="Unassembled WGS sequence"/>
</dbReference>
<gene>
    <name evidence="4" type="ORF">DFR49_3032</name>
</gene>
<dbReference type="InterPro" id="IPR057326">
    <property type="entry name" value="KR_dom"/>
</dbReference>
<dbReference type="Pfam" id="PF00106">
    <property type="entry name" value="adh_short"/>
    <property type="match status" value="1"/>
</dbReference>
<dbReference type="PANTHER" id="PTHR45024:SF3">
    <property type="entry name" value="BLL2957 PROTEIN"/>
    <property type="match status" value="1"/>
</dbReference>
<dbReference type="RefSeq" id="WP_119036526.1">
    <property type="nucleotide sequence ID" value="NZ_QXDC01000004.1"/>
</dbReference>
<dbReference type="PANTHER" id="PTHR45024">
    <property type="entry name" value="DEHYDROGENASES, SHORT CHAIN"/>
    <property type="match status" value="1"/>
</dbReference>
<dbReference type="SUPFAM" id="SSF51735">
    <property type="entry name" value="NAD(P)-binding Rossmann-fold domains"/>
    <property type="match status" value="1"/>
</dbReference>
<dbReference type="PROSITE" id="PS50890">
    <property type="entry name" value="PUA"/>
    <property type="match status" value="1"/>
</dbReference>
<dbReference type="SMART" id="SM00822">
    <property type="entry name" value="PKS_KR"/>
    <property type="match status" value="1"/>
</dbReference>
<dbReference type="InterPro" id="IPR036291">
    <property type="entry name" value="NAD(P)-bd_dom_sf"/>
</dbReference>
<proteinExistence type="inferred from homology"/>
<evidence type="ECO:0000313" key="5">
    <source>
        <dbReference type="Proteomes" id="UP000266568"/>
    </source>
</evidence>
<dbReference type="InterPro" id="IPR020904">
    <property type="entry name" value="Sc_DH/Rdtase_CS"/>
</dbReference>
<feature type="domain" description="Ketoreductase" evidence="3">
    <location>
        <begin position="10"/>
        <end position="203"/>
    </location>
</feature>
<dbReference type="PROSITE" id="PS00061">
    <property type="entry name" value="ADH_SHORT"/>
    <property type="match status" value="1"/>
</dbReference>
<reference evidence="4 5" key="1">
    <citation type="submission" date="2018-08" db="EMBL/GenBank/DDBJ databases">
        <title>Genomic Encyclopedia of Type Strains, Phase IV (KMG-IV): sequencing the most valuable type-strain genomes for metagenomic binning, comparative biology and taxonomic classification.</title>
        <authorList>
            <person name="Goeker M."/>
        </authorList>
    </citation>
    <scope>NUCLEOTIDE SEQUENCE [LARGE SCALE GENOMIC DNA]</scope>
    <source>
        <strain evidence="4 5">DSM 25527</strain>
    </source>
</reference>
<accession>A0A397NQW5</accession>